<reference evidence="1 2" key="1">
    <citation type="submission" date="2014-04" db="EMBL/GenBank/DDBJ databases">
        <authorList>
            <consortium name="DOE Joint Genome Institute"/>
            <person name="Kuo A."/>
            <person name="Ruytinx J."/>
            <person name="Rineau F."/>
            <person name="Colpaert J."/>
            <person name="Kohler A."/>
            <person name="Nagy L.G."/>
            <person name="Floudas D."/>
            <person name="Copeland A."/>
            <person name="Barry K.W."/>
            <person name="Cichocki N."/>
            <person name="Veneault-Fourrey C."/>
            <person name="LaButti K."/>
            <person name="Lindquist E.A."/>
            <person name="Lipzen A."/>
            <person name="Lundell T."/>
            <person name="Morin E."/>
            <person name="Murat C."/>
            <person name="Sun H."/>
            <person name="Tunlid A."/>
            <person name="Henrissat B."/>
            <person name="Grigoriev I.V."/>
            <person name="Hibbett D.S."/>
            <person name="Martin F."/>
            <person name="Nordberg H.P."/>
            <person name="Cantor M.N."/>
            <person name="Hua S.X."/>
        </authorList>
    </citation>
    <scope>NUCLEOTIDE SEQUENCE [LARGE SCALE GENOMIC DNA]</scope>
    <source>
        <strain evidence="1 2">UH-Slu-Lm8-n1</strain>
    </source>
</reference>
<evidence type="ECO:0000313" key="2">
    <source>
        <dbReference type="Proteomes" id="UP000054485"/>
    </source>
</evidence>
<protein>
    <submittedName>
        <fullName evidence="1">Uncharacterized protein</fullName>
    </submittedName>
</protein>
<dbReference type="AlphaFoldDB" id="A0A0C9ZZM3"/>
<organism evidence="1 2">
    <name type="scientific">Suillus luteus UH-Slu-Lm8-n1</name>
    <dbReference type="NCBI Taxonomy" id="930992"/>
    <lineage>
        <taxon>Eukaryota</taxon>
        <taxon>Fungi</taxon>
        <taxon>Dikarya</taxon>
        <taxon>Basidiomycota</taxon>
        <taxon>Agaricomycotina</taxon>
        <taxon>Agaricomycetes</taxon>
        <taxon>Agaricomycetidae</taxon>
        <taxon>Boletales</taxon>
        <taxon>Suillineae</taxon>
        <taxon>Suillaceae</taxon>
        <taxon>Suillus</taxon>
    </lineage>
</organism>
<accession>A0A0C9ZZM3</accession>
<name>A0A0C9ZZM3_9AGAM</name>
<sequence length="124" mass="13605">MNHSKFLMLQHPLIISNVLTHPRRLAASGAFSSRLFTPALLYLYMTESVYGLRCASPVKQDAETCQPSALPVAQTNSSLATATASAVRTVTQQPAQKEDYGWGKICLAPWYIRCHPSTVQLVPS</sequence>
<dbReference type="InParanoid" id="A0A0C9ZZM3"/>
<keyword evidence="2" id="KW-1185">Reference proteome</keyword>
<dbReference type="Proteomes" id="UP000054485">
    <property type="component" value="Unassembled WGS sequence"/>
</dbReference>
<dbReference type="HOGENOM" id="CLU_2005431_0_0_1"/>
<proteinExistence type="predicted"/>
<gene>
    <name evidence="1" type="ORF">CY34DRAFT_804248</name>
</gene>
<reference evidence="2" key="2">
    <citation type="submission" date="2015-01" db="EMBL/GenBank/DDBJ databases">
        <title>Evolutionary Origins and Diversification of the Mycorrhizal Mutualists.</title>
        <authorList>
            <consortium name="DOE Joint Genome Institute"/>
            <consortium name="Mycorrhizal Genomics Consortium"/>
            <person name="Kohler A."/>
            <person name="Kuo A."/>
            <person name="Nagy L.G."/>
            <person name="Floudas D."/>
            <person name="Copeland A."/>
            <person name="Barry K.W."/>
            <person name="Cichocki N."/>
            <person name="Veneault-Fourrey C."/>
            <person name="LaButti K."/>
            <person name="Lindquist E.A."/>
            <person name="Lipzen A."/>
            <person name="Lundell T."/>
            <person name="Morin E."/>
            <person name="Murat C."/>
            <person name="Riley R."/>
            <person name="Ohm R."/>
            <person name="Sun H."/>
            <person name="Tunlid A."/>
            <person name="Henrissat B."/>
            <person name="Grigoriev I.V."/>
            <person name="Hibbett D.S."/>
            <person name="Martin F."/>
        </authorList>
    </citation>
    <scope>NUCLEOTIDE SEQUENCE [LARGE SCALE GENOMIC DNA]</scope>
    <source>
        <strain evidence="2">UH-Slu-Lm8-n1</strain>
    </source>
</reference>
<dbReference type="EMBL" id="KN835222">
    <property type="protein sequence ID" value="KIK43075.1"/>
    <property type="molecule type" value="Genomic_DNA"/>
</dbReference>
<evidence type="ECO:0000313" key="1">
    <source>
        <dbReference type="EMBL" id="KIK43075.1"/>
    </source>
</evidence>